<reference evidence="2 3" key="1">
    <citation type="submission" date="2016-11" db="EMBL/GenBank/DDBJ databases">
        <authorList>
            <person name="Jaros S."/>
            <person name="Januszkiewicz K."/>
            <person name="Wedrychowicz H."/>
        </authorList>
    </citation>
    <scope>NUCLEOTIDE SEQUENCE [LARGE SCALE GENOMIC DNA]</scope>
    <source>
        <strain evidence="2 3">DSM 14214</strain>
    </source>
</reference>
<keyword evidence="1" id="KW-0812">Transmembrane</keyword>
<protein>
    <submittedName>
        <fullName evidence="2">Uncharacterized protein</fullName>
    </submittedName>
</protein>
<evidence type="ECO:0000313" key="3">
    <source>
        <dbReference type="Proteomes" id="UP000183975"/>
    </source>
</evidence>
<sequence>MRTTTLFLIVFGIFLIALIFIDFMMIVSLLKTGDERRKLMVWKASFFTLLITVLGLVLDVITAVLQAEAMRNNPFIELSVIAMTYFLTLLYYKKRYGG</sequence>
<feature type="transmembrane region" description="Helical" evidence="1">
    <location>
        <begin position="75"/>
        <end position="92"/>
    </location>
</feature>
<keyword evidence="1" id="KW-0472">Membrane</keyword>
<dbReference type="AlphaFoldDB" id="A0A1M6SHK6"/>
<gene>
    <name evidence="2" type="ORF">SAMN02745138_01728</name>
</gene>
<dbReference type="EMBL" id="FRAH01000027">
    <property type="protein sequence ID" value="SHK44087.1"/>
    <property type="molecule type" value="Genomic_DNA"/>
</dbReference>
<evidence type="ECO:0000256" key="1">
    <source>
        <dbReference type="SAM" id="Phobius"/>
    </source>
</evidence>
<feature type="transmembrane region" description="Helical" evidence="1">
    <location>
        <begin position="6"/>
        <end position="30"/>
    </location>
</feature>
<name>A0A1M6SHK6_9FIRM</name>
<evidence type="ECO:0000313" key="2">
    <source>
        <dbReference type="EMBL" id="SHK44087.1"/>
    </source>
</evidence>
<dbReference type="RefSeq" id="WP_072850919.1">
    <property type="nucleotide sequence ID" value="NZ_FRAH01000027.1"/>
</dbReference>
<keyword evidence="1" id="KW-1133">Transmembrane helix</keyword>
<dbReference type="OrthoDB" id="1858014at2"/>
<proteinExistence type="predicted"/>
<feature type="transmembrane region" description="Helical" evidence="1">
    <location>
        <begin position="42"/>
        <end position="63"/>
    </location>
</feature>
<keyword evidence="3" id="KW-1185">Reference proteome</keyword>
<organism evidence="2 3">
    <name type="scientific">Anaerotignum lactatifermentans DSM 14214</name>
    <dbReference type="NCBI Taxonomy" id="1121323"/>
    <lineage>
        <taxon>Bacteria</taxon>
        <taxon>Bacillati</taxon>
        <taxon>Bacillota</taxon>
        <taxon>Clostridia</taxon>
        <taxon>Lachnospirales</taxon>
        <taxon>Anaerotignaceae</taxon>
        <taxon>Anaerotignum</taxon>
    </lineage>
</organism>
<accession>A0A1M6SHK6</accession>
<dbReference type="Proteomes" id="UP000183975">
    <property type="component" value="Unassembled WGS sequence"/>
</dbReference>